<dbReference type="Gene3D" id="3.40.50.720">
    <property type="entry name" value="NAD(P)-binding Rossmann-like Domain"/>
    <property type="match status" value="2"/>
</dbReference>
<dbReference type="SMART" id="SM00823">
    <property type="entry name" value="PKS_PP"/>
    <property type="match status" value="2"/>
</dbReference>
<feature type="domain" description="Carrier" evidence="5">
    <location>
        <begin position="2843"/>
        <end position="2918"/>
    </location>
</feature>
<organism evidence="7 8">
    <name type="scientific">Kroppenstedtia guangzhouensis</name>
    <dbReference type="NCBI Taxonomy" id="1274356"/>
    <lineage>
        <taxon>Bacteria</taxon>
        <taxon>Bacillati</taxon>
        <taxon>Bacillota</taxon>
        <taxon>Bacilli</taxon>
        <taxon>Bacillales</taxon>
        <taxon>Thermoactinomycetaceae</taxon>
        <taxon>Kroppenstedtia</taxon>
    </lineage>
</organism>
<dbReference type="PROSITE" id="PS50075">
    <property type="entry name" value="CARRIER"/>
    <property type="match status" value="2"/>
</dbReference>
<dbReference type="InterPro" id="IPR016035">
    <property type="entry name" value="Acyl_Trfase/lysoPLipase"/>
</dbReference>
<dbReference type="CDD" id="cd00833">
    <property type="entry name" value="PKS"/>
    <property type="match status" value="2"/>
</dbReference>
<dbReference type="SMART" id="SM00825">
    <property type="entry name" value="PKS_KS"/>
    <property type="match status" value="2"/>
</dbReference>
<feature type="domain" description="Ketosynthase family 3 (KS3)" evidence="6">
    <location>
        <begin position="1419"/>
        <end position="1841"/>
    </location>
</feature>
<dbReference type="InterPro" id="IPR014031">
    <property type="entry name" value="Ketoacyl_synth_C"/>
</dbReference>
<dbReference type="Proteomes" id="UP000617979">
    <property type="component" value="Unassembled WGS sequence"/>
</dbReference>
<dbReference type="SUPFAM" id="SSF53901">
    <property type="entry name" value="Thiolase-like"/>
    <property type="match status" value="2"/>
</dbReference>
<comment type="caution">
    <text evidence="7">The sequence shown here is derived from an EMBL/GenBank/DDBJ whole genome shotgun (WGS) entry which is preliminary data.</text>
</comment>
<dbReference type="PROSITE" id="PS00012">
    <property type="entry name" value="PHOSPHOPANTETHEINE"/>
    <property type="match status" value="1"/>
</dbReference>
<dbReference type="Pfam" id="PF00550">
    <property type="entry name" value="PP-binding"/>
    <property type="match status" value="2"/>
</dbReference>
<keyword evidence="4" id="KW-0808">Transferase</keyword>
<dbReference type="Pfam" id="PF00668">
    <property type="entry name" value="Condensation"/>
    <property type="match status" value="1"/>
</dbReference>
<dbReference type="Gene3D" id="1.10.1200.10">
    <property type="entry name" value="ACP-like"/>
    <property type="match status" value="2"/>
</dbReference>
<dbReference type="Pfam" id="PF00109">
    <property type="entry name" value="ketoacyl-synt"/>
    <property type="match status" value="2"/>
</dbReference>
<dbReference type="InterPro" id="IPR001227">
    <property type="entry name" value="Ac_transferase_dom_sf"/>
</dbReference>
<dbReference type="SUPFAM" id="SSF51735">
    <property type="entry name" value="NAD(P)-binding Rossmann-fold domains"/>
    <property type="match status" value="4"/>
</dbReference>
<dbReference type="InterPro" id="IPR020841">
    <property type="entry name" value="PKS_Beta-ketoAc_synthase_dom"/>
</dbReference>
<evidence type="ECO:0000256" key="1">
    <source>
        <dbReference type="ARBA" id="ARBA00001957"/>
    </source>
</evidence>
<evidence type="ECO:0008006" key="9">
    <source>
        <dbReference type="Google" id="ProtNLM"/>
    </source>
</evidence>
<dbReference type="InterPro" id="IPR049490">
    <property type="entry name" value="C883_1060-like_KR_N"/>
</dbReference>
<dbReference type="SUPFAM" id="SSF47336">
    <property type="entry name" value="ACP-like"/>
    <property type="match status" value="2"/>
</dbReference>
<dbReference type="SUPFAM" id="SSF52151">
    <property type="entry name" value="FabD/lysophospholipase-like"/>
    <property type="match status" value="2"/>
</dbReference>
<dbReference type="CDD" id="cd19531">
    <property type="entry name" value="LCL_NRPS-like"/>
    <property type="match status" value="1"/>
</dbReference>
<dbReference type="InterPro" id="IPR036291">
    <property type="entry name" value="NAD(P)-bd_dom_sf"/>
</dbReference>
<dbReference type="Gene3D" id="1.10.1240.100">
    <property type="match status" value="1"/>
</dbReference>
<dbReference type="Gene3D" id="3.40.47.10">
    <property type="match status" value="2"/>
</dbReference>
<dbReference type="Pfam" id="PF00698">
    <property type="entry name" value="Acyl_transf_1"/>
    <property type="match status" value="1"/>
</dbReference>
<dbReference type="PANTHER" id="PTHR43775">
    <property type="entry name" value="FATTY ACID SYNTHASE"/>
    <property type="match status" value="1"/>
</dbReference>
<dbReference type="InterPro" id="IPR036736">
    <property type="entry name" value="ACP-like_sf"/>
</dbReference>
<dbReference type="CDD" id="cd08953">
    <property type="entry name" value="KR_2_SDR_x"/>
    <property type="match status" value="2"/>
</dbReference>
<dbReference type="EMBL" id="BMEX01000002">
    <property type="protein sequence ID" value="GGA37433.1"/>
    <property type="molecule type" value="Genomic_DNA"/>
</dbReference>
<dbReference type="Gene3D" id="3.30.559.30">
    <property type="entry name" value="Nonribosomal peptide synthetase, condensation domain"/>
    <property type="match status" value="1"/>
</dbReference>
<keyword evidence="8" id="KW-1185">Reference proteome</keyword>
<evidence type="ECO:0000256" key="4">
    <source>
        <dbReference type="ARBA" id="ARBA00022679"/>
    </source>
</evidence>
<sequence>MAHNQDDHHKTGLEIAVIGMSGRFPGANNIDEFWENLKRGVESISHFSEEELIAAGADPELIRRSNYVKAKGYIEGVEEFDASFFSYSPREAEITDPQIRILQEIVWEGLEMAGYDPKSYPGLIGLYVGAATNFNWMERSPLLSSSSAAEFSEAGTLCYKDAISTLTSYKLGLSGPSFTLYTACSTSLLSVHLASRALLTGECSISVAGGVRVSYPTKDGYLYEEGMTSSPDGKVRAFDASAQGAVFSDGAGIVVLKRLEDALADGDTIHAVIKGSAANNDGERKVGYTAPSVEGQSEVIRAAQSFAEVAPETISYIETHGTATALGDTIEFEALKRAFSDTKRKAFCGIGSVKSNVGHLDTAAGITGLIKTILSLKHKQLPPTLHIHRPNPKIDFVDSPFYLNRELSDWETDGTHPRRAGVSAFGFGGTNVHVVLEESPEPFSDTPSNDRHLLVLSARSETALAQAAENLADHLEKHPGLQMADVAYTLQVGRRGFPVRRSLVVRDVADAIEQLREEHFPTQVVTDAPNTVFLLPEDAQGAVQLALEIASRDADFRHELERVLEQAASHVDLDPTEVMLKEEWPVTAEDVLVVAIGLTMSNRFAKGLPPAALIGFGAAELAAAAAAGVLAPEDAILLAAARHRRDLERHVHRIRFVHPKVPFLSSVTGAWITADLATDPAYWVKQATVDPHREEILGDLKRSDQICLSMQENSSVADTESTVQLCADLLLTMGRLWEKGAVVKWEAFYKGERRLRIPLPTYPFEKQRFWLEPKTGAVEKPRSGAVEKRPDIADWFYRPLWENKPLTAAAEANPVTPVNWLLFMDGEGVGQKLADSLQRLGHRVATVVNESAFTVQGDGQYAVNATKEGDYHSLFRTLRERGLLPDRIVHLWNLSREDRGLAFLDTGFYSMIHLAKALSAQNLVHDIDVTVVTNDMQKVDGEEKVCAEKKPLLATVKVMPQEYPNVRCRSIDIELAEIEGTVSSLLAELQQEITDTVIAYRNNNRFISTFTPLPKEEFQEALHLGPEDIAPRLRKGGVYLITGGLGGVGLKLAEYLARSAKAKLVLIGRRGLPERSEWESYITTHDKDDELAMRIRSVQKLEQLGAEVLVLASDVADIAQMRAALTTAEETFGPVQGVIHAAGILRVRSAQCVMAAISREECEEQFRPKLHGLLVLEKLLGDRDLDFCLFVSSLSPILGGLGFVAYAGANLYMDGVADRLSRRANNRWTSVNWGDWQYTGKAYEKPMFGETLELLEMTPEEGIKTFQCVLATSGLHRVIISSGDMYARYDQWITLGSRDGQSRLSPPSDVRQDLNRRNHVTRDGSQQAEMEAVIIGIWKEFYRTQEVNVNDNFFDLGATSLDIIQIHAKLVKCLERHIPIEAMFEHPTIRSLANFLNGGEEEELLLSERNPPCNRDSVTGDIAIIGMAGRFPGAQNIEEYWNNLASGIESIRFFTDEELMESGIPKADIQNPNYVKAKGYLEGTDCFDAAFFDYTPRDAALMDPQLRVFHEVAWHALEHAGYGGARPGLVGVYAGASPNLYWQVLSTLSESGEPAGQFLTSLLNDKDSLTTQISYKLNLKGPSVNIFTGCSTSLVAIHTAAQALLNGHCDLALAGGITLALPDKAGYIYQEGMLFSADGHCKPFDEKANGMLFGDGVGIVVLKRLEDAIADGDTIHGVMKGSAINNDGNRKIGYTAPSVEGQMEVIKAAHSAAGIDPDSVSYIETHGTATKLGDTIEVKALRQVFHRKETQSLPIGSVKSNVGHLNAASGVAGLIKTVLALQHRRIPPTVNFDEPNKSIDFANSPFFVNTELYDWQKDGVLRAGVSSFGIGGTNAHVVLEEAPKPSPTSAGRPYLMVMLSAKTEDALDRMTANLGNYLAAHPETNLADAAYTLQVGRKEFKHRRALLASTTLEAAELLLDNESSKIHNGHVKDGSPKVTFLFAGNGSQYVNMGRDLYDSEPVFRGVMDECFSILRDLTGKDLKEVIYPAEADIEEAKQKLMKMETCQPILLSFEYALATLLKHWGVQPSSLIGYSFGEYVAASLAGVFTLEEALRLIVIRGRLMSSLPESAMLSVPLPEAELLPMMEEFQQNSGGSLSLSIVNGLSCIIAGSAEVIAGFEKWLRDKRLMCMRVPIEGAAHSHLLDPILEEFAKHVRRIKLQPPSCPYISCVTGTWVTAEQASDPDYWVRHMRETVRFADGIETLKKEGTGLFVEIGPGRDLSVIVQRSLNPVDVARILNTTRPQHTTLTDQQYLLNQMARLWTHGVSMDWQGFYENEKRRRIPLPTYSFESVSFKPEGNPFEFDRLASVSKQGGKKTNLDEWFYVPQWKTSVSPAPAPVAGERWLIFADNSGLGDSIAEVLKAEAADVTVVHQGSQYAKQDGNHYLINPRQPEDYSSLLKEAGLPTRILHLWGVTEGKREATPEYATQMQEIGFYTLFHLAQTLGNQQVIDPIHMRVITNGVQCVTGEEDLVPEKATLLGVSLVLPQEYSYLSCSAIDVSLPQGGRYQVRRLAGQLVAEAMTDTEDKVIAYRGMTRFVQSYTPLELKQADENNLPLKPGGVYLVTGGLGGIGLILARHLARQTKGKIILTSRTGLPDRREWTRHLSEETQFATRIRRVMELEEMGAEVDVQRVDVSDRHCMEGLVAYIEDRFGPLNGVIHAAGIIGGDTFNLIKELTKEDCEAHFKPKMYGLLVLEEVLRGKSLDFCLLMSSISAVLGGLGYSAYAASNLYMDAFVIDRNREAERPWISVNWSDWKYWQEEDKEMQIGASVHELSMTPEEGIDMFNRALTWHPGGLLVHSPGDLQNRIDQWVKLKSLREDGEGTEADPDSYHARPNLINEYLAPRTPTEEKLCRIWERSFRMERIGVQDDFLELGGDSLKAITVVSRIHKEFNVEVTVAELFNFSNIEGLAAHIESAEKSRYNAIEPAPEKEFYELSSAQKRFYILHRLHPESTAYNDTSVILLEGKVDKKRLERGFQKLVQHHEIFRTTIEMVGDVPKQKIHPQADLEVEYFEAAESELQGIIRRFVRPFDFNRPPYLRIALIRLEEQRHILVIDLHHIVTDGVSYDIFVRDFLTLYAGGDLAPLRIQYKDYAEWQNSEQEKNEINRHKEYWLNCFRDGIPLLQLPLDFPRPKTWNFTGSTVSFAIGKELTQKIRDLAAREETTLFTVLLAAYNVLLGKYSGQDDIVIGTPVTGRPHADLQNIIGVFVNMLAMRNRPQHDKTFHEFLREVRAHALEAFEHQKYQYEDLVAELGLQGNLNRNPLFDTVFLLQNMDTEEMEVNGLRVSSYDYDHQRAQFDLLLRAVEGEETIGMTLEYANTLFKRESMEKLCHRFVEVLEQVTSHVDILIGDLQVKHEFKELQTVELASDFDDFEF</sequence>
<dbReference type="PROSITE" id="PS52004">
    <property type="entry name" value="KS3_2"/>
    <property type="match status" value="2"/>
</dbReference>
<dbReference type="PANTHER" id="PTHR43775:SF51">
    <property type="entry name" value="INACTIVE PHENOLPHTHIOCEROL SYNTHESIS POLYKETIDE SYNTHASE TYPE I PKS1-RELATED"/>
    <property type="match status" value="1"/>
</dbReference>
<dbReference type="InterPro" id="IPR001242">
    <property type="entry name" value="Condensation_dom"/>
</dbReference>
<dbReference type="Gene3D" id="3.30.70.250">
    <property type="entry name" value="Malonyl-CoA ACP transacylase, ACP-binding"/>
    <property type="match status" value="1"/>
</dbReference>
<gene>
    <name evidence="7" type="ORF">GCM10007416_07930</name>
</gene>
<dbReference type="InterPro" id="IPR016039">
    <property type="entry name" value="Thiolase-like"/>
</dbReference>
<dbReference type="RefSeq" id="WP_188430095.1">
    <property type="nucleotide sequence ID" value="NZ_BMEX01000002.1"/>
</dbReference>
<dbReference type="InterPro" id="IPR013968">
    <property type="entry name" value="PKS_KR"/>
</dbReference>
<evidence type="ECO:0000256" key="3">
    <source>
        <dbReference type="ARBA" id="ARBA00022553"/>
    </source>
</evidence>
<evidence type="ECO:0000259" key="6">
    <source>
        <dbReference type="PROSITE" id="PS52004"/>
    </source>
</evidence>
<feature type="domain" description="Ketosynthase family 3 (KS3)" evidence="6">
    <location>
        <begin position="12"/>
        <end position="438"/>
    </location>
</feature>
<dbReference type="Gene3D" id="3.30.559.10">
    <property type="entry name" value="Chloramphenicol acetyltransferase-like domain"/>
    <property type="match status" value="1"/>
</dbReference>
<dbReference type="InterPro" id="IPR020806">
    <property type="entry name" value="PKS_PP-bd"/>
</dbReference>
<dbReference type="SUPFAM" id="SSF52777">
    <property type="entry name" value="CoA-dependent acyltransferases"/>
    <property type="match status" value="2"/>
</dbReference>
<dbReference type="Pfam" id="PF21394">
    <property type="entry name" value="Beta-ketacyl_N"/>
    <property type="match status" value="2"/>
</dbReference>
<dbReference type="PROSITE" id="PS00606">
    <property type="entry name" value="KS3_1"/>
    <property type="match status" value="2"/>
</dbReference>
<dbReference type="Pfam" id="PF02801">
    <property type="entry name" value="Ketoacyl-synt_C"/>
    <property type="match status" value="2"/>
</dbReference>
<evidence type="ECO:0000256" key="2">
    <source>
        <dbReference type="ARBA" id="ARBA00022450"/>
    </source>
</evidence>
<name>A0ABQ1G618_9BACL</name>
<dbReference type="InterPro" id="IPR050091">
    <property type="entry name" value="PKS_NRPS_Biosynth_Enz"/>
</dbReference>
<dbReference type="InterPro" id="IPR009081">
    <property type="entry name" value="PP-bd_ACP"/>
</dbReference>
<dbReference type="InterPro" id="IPR018201">
    <property type="entry name" value="Ketoacyl_synth_AS"/>
</dbReference>
<dbReference type="InterPro" id="IPR057326">
    <property type="entry name" value="KR_dom"/>
</dbReference>
<dbReference type="Gene3D" id="3.40.366.10">
    <property type="entry name" value="Malonyl-Coenzyme A Acyl Carrier Protein, domain 2"/>
    <property type="match status" value="2"/>
</dbReference>
<dbReference type="SMART" id="SM00822">
    <property type="entry name" value="PKS_KR"/>
    <property type="match status" value="2"/>
</dbReference>
<feature type="domain" description="Carrier" evidence="5">
    <location>
        <begin position="1325"/>
        <end position="1400"/>
    </location>
</feature>
<evidence type="ECO:0000313" key="7">
    <source>
        <dbReference type="EMBL" id="GGA37433.1"/>
    </source>
</evidence>
<evidence type="ECO:0000259" key="5">
    <source>
        <dbReference type="PROSITE" id="PS50075"/>
    </source>
</evidence>
<keyword evidence="2" id="KW-0596">Phosphopantetheine</keyword>
<dbReference type="InterPro" id="IPR023213">
    <property type="entry name" value="CAT-like_dom_sf"/>
</dbReference>
<comment type="cofactor">
    <cofactor evidence="1">
        <name>pantetheine 4'-phosphate</name>
        <dbReference type="ChEBI" id="CHEBI:47942"/>
    </cofactor>
</comment>
<dbReference type="InterPro" id="IPR014043">
    <property type="entry name" value="Acyl_transferase_dom"/>
</dbReference>
<reference evidence="8" key="1">
    <citation type="journal article" date="2019" name="Int. J. Syst. Evol. Microbiol.">
        <title>The Global Catalogue of Microorganisms (GCM) 10K type strain sequencing project: providing services to taxonomists for standard genome sequencing and annotation.</title>
        <authorList>
            <consortium name="The Broad Institute Genomics Platform"/>
            <consortium name="The Broad Institute Genome Sequencing Center for Infectious Disease"/>
            <person name="Wu L."/>
            <person name="Ma J."/>
        </authorList>
    </citation>
    <scope>NUCLEOTIDE SEQUENCE [LARGE SCALE GENOMIC DNA]</scope>
    <source>
        <strain evidence="8">CGMCC 1.12404</strain>
    </source>
</reference>
<dbReference type="InterPro" id="IPR014030">
    <property type="entry name" value="Ketoacyl_synth_N"/>
</dbReference>
<protein>
    <recommendedName>
        <fullName evidence="9">Acyl transferase domain-containing protein</fullName>
    </recommendedName>
</protein>
<proteinExistence type="predicted"/>
<keyword evidence="3" id="KW-0597">Phosphoprotein</keyword>
<accession>A0ABQ1G618</accession>
<dbReference type="Pfam" id="PF08659">
    <property type="entry name" value="KR"/>
    <property type="match status" value="2"/>
</dbReference>
<dbReference type="Gene3D" id="3.30.70.3290">
    <property type="match status" value="2"/>
</dbReference>
<dbReference type="Pfam" id="PF22621">
    <property type="entry name" value="CurL-like_PKS_C"/>
    <property type="match status" value="2"/>
</dbReference>
<dbReference type="SMART" id="SM00827">
    <property type="entry name" value="PKS_AT"/>
    <property type="match status" value="1"/>
</dbReference>
<evidence type="ECO:0000313" key="8">
    <source>
        <dbReference type="Proteomes" id="UP000617979"/>
    </source>
</evidence>
<dbReference type="InterPro" id="IPR006162">
    <property type="entry name" value="Ppantetheine_attach_site"/>
</dbReference>